<dbReference type="STRING" id="861266.ARTSIC4J27_3067"/>
<dbReference type="Proteomes" id="UP000035722">
    <property type="component" value="Unassembled WGS sequence"/>
</dbReference>
<dbReference type="Gene3D" id="3.40.50.720">
    <property type="entry name" value="NAD(P)-binding Rossmann-like Domain"/>
    <property type="match status" value="1"/>
</dbReference>
<dbReference type="AlphaFoldDB" id="A0A024H5P7"/>
<dbReference type="InterPro" id="IPR036291">
    <property type="entry name" value="NAD(P)-bd_dom_sf"/>
</dbReference>
<accession>A0A024H5P7</accession>
<dbReference type="EMBL" id="CAQI01000046">
    <property type="protein sequence ID" value="CCQ47089.1"/>
    <property type="molecule type" value="Genomic_DNA"/>
</dbReference>
<organism evidence="1 2">
    <name type="scientific">Pseudarthrobacter siccitolerans</name>
    <dbReference type="NCBI Taxonomy" id="861266"/>
    <lineage>
        <taxon>Bacteria</taxon>
        <taxon>Bacillati</taxon>
        <taxon>Actinomycetota</taxon>
        <taxon>Actinomycetes</taxon>
        <taxon>Micrococcales</taxon>
        <taxon>Micrococcaceae</taxon>
        <taxon>Pseudarthrobacter</taxon>
    </lineage>
</organism>
<name>A0A024H5P7_9MICC</name>
<evidence type="ECO:0000313" key="2">
    <source>
        <dbReference type="Proteomes" id="UP000035722"/>
    </source>
</evidence>
<comment type="caution">
    <text evidence="1">The sequence shown here is derived from an EMBL/GenBank/DDBJ whole genome shotgun (WGS) entry which is preliminary data.</text>
</comment>
<evidence type="ECO:0000313" key="1">
    <source>
        <dbReference type="EMBL" id="CCQ47089.1"/>
    </source>
</evidence>
<protein>
    <submittedName>
        <fullName evidence="1">Uncharacterized protein</fullName>
    </submittedName>
</protein>
<dbReference type="SUPFAM" id="SSF51735">
    <property type="entry name" value="NAD(P)-binding Rossmann-fold domains"/>
    <property type="match status" value="1"/>
</dbReference>
<keyword evidence="2" id="KW-1185">Reference proteome</keyword>
<proteinExistence type="predicted"/>
<sequence length="46" mass="5060">MLRGFQPSSQQLDKSHLIHLTKILALEWPHAGIRVNAVAPALSARS</sequence>
<reference evidence="2" key="1">
    <citation type="journal article" date="2014" name="Genome Announc.">
        <title>Genome Sequence of Arthrobacter siccitolerans 4J27, a Xeroprotectant-Producing Desiccation-Tolerant Microorganism.</title>
        <authorList>
            <person name="Manzanera M."/>
            <person name="Santa-Cruz-Calvo L."/>
            <person name="Vilchez J.I."/>
            <person name="Garcia-Fontana C."/>
            <person name="Silva-Castro G.A."/>
            <person name="Calvo C."/>
            <person name="Gonzalez-Lopez J."/>
        </authorList>
    </citation>
    <scope>NUCLEOTIDE SEQUENCE [LARGE SCALE GENOMIC DNA]</scope>
    <source>
        <strain evidence="2">4J27</strain>
    </source>
</reference>
<gene>
    <name evidence="1" type="ORF">ARTSIC4J27_3067</name>
</gene>